<keyword evidence="12" id="KW-0966">Cell projection</keyword>
<dbReference type="GO" id="GO:0071973">
    <property type="term" value="P:bacterial-type flagellum-dependent cell motility"/>
    <property type="evidence" value="ECO:0007669"/>
    <property type="project" value="InterPro"/>
</dbReference>
<dbReference type="PANTHER" id="PTHR38786:SF1">
    <property type="entry name" value="FLAGELLAR FLIJ PROTEIN"/>
    <property type="match status" value="1"/>
</dbReference>
<dbReference type="EMBL" id="DONK01000223">
    <property type="protein sequence ID" value="HBU52452.1"/>
    <property type="molecule type" value="Genomic_DNA"/>
</dbReference>
<keyword evidence="8" id="KW-0653">Protein transport</keyword>
<dbReference type="eggNOG" id="COG2882">
    <property type="taxonomic scope" value="Bacteria"/>
</dbReference>
<protein>
    <recommendedName>
        <fullName evidence="3">Flagellar FliJ protein</fullName>
    </recommendedName>
</protein>
<dbReference type="Proteomes" id="UP000263517">
    <property type="component" value="Unassembled WGS sequence"/>
</dbReference>
<dbReference type="GO" id="GO:0009288">
    <property type="term" value="C:bacterial-type flagellum"/>
    <property type="evidence" value="ECO:0007669"/>
    <property type="project" value="InterPro"/>
</dbReference>
<keyword evidence="12" id="KW-0969">Cilium</keyword>
<dbReference type="AlphaFoldDB" id="A0A075P4D2"/>
<comment type="similarity">
    <text evidence="2">Belongs to the FliJ family.</text>
</comment>
<dbReference type="GeneID" id="78254333"/>
<dbReference type="EMBL" id="CP008849">
    <property type="protein sequence ID" value="AIF98152.1"/>
    <property type="molecule type" value="Genomic_DNA"/>
</dbReference>
<evidence type="ECO:0000256" key="1">
    <source>
        <dbReference type="ARBA" id="ARBA00004413"/>
    </source>
</evidence>
<keyword evidence="7" id="KW-1005">Bacterial flagellum biogenesis</keyword>
<dbReference type="NCBIfam" id="TIGR02473">
    <property type="entry name" value="flagell_FliJ"/>
    <property type="match status" value="1"/>
</dbReference>
<feature type="coiled-coil region" evidence="11">
    <location>
        <begin position="1"/>
        <end position="43"/>
    </location>
</feature>
<keyword evidence="11" id="KW-0175">Coiled coil</keyword>
<evidence type="ECO:0000256" key="9">
    <source>
        <dbReference type="ARBA" id="ARBA00023136"/>
    </source>
</evidence>
<evidence type="ECO:0000313" key="13">
    <source>
        <dbReference type="EMBL" id="HAW75627.1"/>
    </source>
</evidence>
<evidence type="ECO:0000256" key="6">
    <source>
        <dbReference type="ARBA" id="ARBA00022500"/>
    </source>
</evidence>
<dbReference type="Gene3D" id="1.10.287.1700">
    <property type="match status" value="1"/>
</dbReference>
<reference evidence="16 17" key="2">
    <citation type="journal article" date="2018" name="Nat. Biotechnol.">
        <title>A standardized bacterial taxonomy based on genome phylogeny substantially revises the tree of life.</title>
        <authorList>
            <person name="Parks D.H."/>
            <person name="Chuvochina M."/>
            <person name="Waite D.W."/>
            <person name="Rinke C."/>
            <person name="Skarshewski A."/>
            <person name="Chaumeil P.A."/>
            <person name="Hugenholtz P."/>
        </authorList>
    </citation>
    <scope>NUCLEOTIDE SEQUENCE [LARGE SCALE GENOMIC DNA]</scope>
    <source>
        <strain evidence="14">UBA11621</strain>
        <strain evidence="13">UBA11978</strain>
    </source>
</reference>
<dbReference type="Proteomes" id="UP000264779">
    <property type="component" value="Unassembled WGS sequence"/>
</dbReference>
<evidence type="ECO:0000256" key="7">
    <source>
        <dbReference type="ARBA" id="ARBA00022795"/>
    </source>
</evidence>
<reference evidence="12 15" key="1">
    <citation type="submission" date="2014-06" db="EMBL/GenBank/DDBJ databases">
        <title>Genomes of Alteromonas australica, a world apart.</title>
        <authorList>
            <person name="Gonzaga A."/>
            <person name="Lopez-Perez M."/>
            <person name="Rodriguez-Valera F."/>
        </authorList>
    </citation>
    <scope>NUCLEOTIDE SEQUENCE [LARGE SCALE GENOMIC DNA]</scope>
    <source>
        <strain evidence="12 15">H 17</strain>
    </source>
</reference>
<dbReference type="InterPro" id="IPR052570">
    <property type="entry name" value="FliJ"/>
</dbReference>
<keyword evidence="6" id="KW-0145">Chemotaxis</keyword>
<evidence type="ECO:0000256" key="5">
    <source>
        <dbReference type="ARBA" id="ARBA00022475"/>
    </source>
</evidence>
<evidence type="ECO:0000313" key="14">
    <source>
        <dbReference type="EMBL" id="HBU52452.1"/>
    </source>
</evidence>
<keyword evidence="9" id="KW-0472">Membrane</keyword>
<dbReference type="Proteomes" id="UP000056090">
    <property type="component" value="Chromosome"/>
</dbReference>
<evidence type="ECO:0000256" key="11">
    <source>
        <dbReference type="SAM" id="Coils"/>
    </source>
</evidence>
<dbReference type="KEGG" id="aal:EP13_05230"/>
<dbReference type="GO" id="GO:0044781">
    <property type="term" value="P:bacterial-type flagellum organization"/>
    <property type="evidence" value="ECO:0007669"/>
    <property type="project" value="UniProtKB-KW"/>
</dbReference>
<dbReference type="EMBL" id="DNAN01000270">
    <property type="protein sequence ID" value="HAW75627.1"/>
    <property type="molecule type" value="Genomic_DNA"/>
</dbReference>
<comment type="subcellular location">
    <subcellularLocation>
        <location evidence="1">Cell membrane</location>
        <topology evidence="1">Peripheral membrane protein</topology>
        <orientation evidence="1">Cytoplasmic side</orientation>
    </subcellularLocation>
</comment>
<gene>
    <name evidence="13" type="primary">fliJ</name>
    <name evidence="13" type="ORF">DCW74_07825</name>
    <name evidence="14" type="ORF">DEB45_14450</name>
    <name evidence="12" type="ORF">EP13_05230</name>
</gene>
<dbReference type="OrthoDB" id="7063004at2"/>
<organism evidence="12 15">
    <name type="scientific">Alteromonas australica</name>
    <dbReference type="NCBI Taxonomy" id="589873"/>
    <lineage>
        <taxon>Bacteria</taxon>
        <taxon>Pseudomonadati</taxon>
        <taxon>Pseudomonadota</taxon>
        <taxon>Gammaproteobacteria</taxon>
        <taxon>Alteromonadales</taxon>
        <taxon>Alteromonadaceae</taxon>
        <taxon>Alteromonas/Salinimonas group</taxon>
        <taxon>Alteromonas</taxon>
    </lineage>
</organism>
<dbReference type="STRING" id="589873.EP12_05305"/>
<feature type="coiled-coil region" evidence="11">
    <location>
        <begin position="106"/>
        <end position="133"/>
    </location>
</feature>
<keyword evidence="4" id="KW-0813">Transport</keyword>
<dbReference type="PANTHER" id="PTHR38786">
    <property type="entry name" value="FLAGELLAR FLIJ PROTEIN"/>
    <property type="match status" value="1"/>
</dbReference>
<sequence length="148" mass="17376">MSKQLERVAEFEREKEQQAAQLFQQAQLNVNQQKQKLTSLEQYRFDYIRNIQQTGQGGVTAQHYQQHLSFVGKLDKACEQQMNVIAQANLAADQRKQVWLKQQQKVKAVTLLLEKQQRAKQQKEAKAEQAMMDEFATQRFFRAKKQGF</sequence>
<dbReference type="GO" id="GO:0005886">
    <property type="term" value="C:plasma membrane"/>
    <property type="evidence" value="ECO:0007669"/>
    <property type="project" value="UniProtKB-SubCell"/>
</dbReference>
<dbReference type="GO" id="GO:0006935">
    <property type="term" value="P:chemotaxis"/>
    <property type="evidence" value="ECO:0007669"/>
    <property type="project" value="UniProtKB-KW"/>
</dbReference>
<evidence type="ECO:0000256" key="4">
    <source>
        <dbReference type="ARBA" id="ARBA00022448"/>
    </source>
</evidence>
<evidence type="ECO:0000313" key="17">
    <source>
        <dbReference type="Proteomes" id="UP000264779"/>
    </source>
</evidence>
<proteinExistence type="inferred from homology"/>
<evidence type="ECO:0000313" key="12">
    <source>
        <dbReference type="EMBL" id="AIF98152.1"/>
    </source>
</evidence>
<dbReference type="Pfam" id="PF02050">
    <property type="entry name" value="FliJ"/>
    <property type="match status" value="1"/>
</dbReference>
<dbReference type="InterPro" id="IPR012823">
    <property type="entry name" value="Flagell_FliJ"/>
</dbReference>
<evidence type="ECO:0000256" key="3">
    <source>
        <dbReference type="ARBA" id="ARBA00020392"/>
    </source>
</evidence>
<evidence type="ECO:0000256" key="2">
    <source>
        <dbReference type="ARBA" id="ARBA00010004"/>
    </source>
</evidence>
<name>A0A075P4D2_9ALTE</name>
<keyword evidence="5" id="KW-1003">Cell membrane</keyword>
<keyword evidence="12" id="KW-0282">Flagellum</keyword>
<keyword evidence="10" id="KW-1006">Bacterial flagellum protein export</keyword>
<dbReference type="KEGG" id="aaus:EP12_05305"/>
<evidence type="ECO:0000256" key="10">
    <source>
        <dbReference type="ARBA" id="ARBA00023225"/>
    </source>
</evidence>
<dbReference type="RefSeq" id="WP_044056347.1">
    <property type="nucleotide sequence ID" value="NZ_CAJXAX010000007.1"/>
</dbReference>
<dbReference type="GO" id="GO:0015031">
    <property type="term" value="P:protein transport"/>
    <property type="evidence" value="ECO:0007669"/>
    <property type="project" value="UniProtKB-KW"/>
</dbReference>
<dbReference type="InterPro" id="IPR053716">
    <property type="entry name" value="Flag_assembly_chemotaxis_eff"/>
</dbReference>
<accession>A0A075P4D2</accession>
<keyword evidence="15" id="KW-1185">Reference proteome</keyword>
<evidence type="ECO:0000313" key="15">
    <source>
        <dbReference type="Proteomes" id="UP000056090"/>
    </source>
</evidence>
<evidence type="ECO:0000313" key="16">
    <source>
        <dbReference type="Proteomes" id="UP000263517"/>
    </source>
</evidence>
<evidence type="ECO:0000256" key="8">
    <source>
        <dbReference type="ARBA" id="ARBA00022927"/>
    </source>
</evidence>
<dbReference type="PATRIC" id="fig|589873.4.peg.1144"/>